<dbReference type="SUPFAM" id="SSF88723">
    <property type="entry name" value="PIN domain-like"/>
    <property type="match status" value="1"/>
</dbReference>
<dbReference type="PANTHER" id="PTHR36173">
    <property type="entry name" value="RIBONUCLEASE VAPC16-RELATED"/>
    <property type="match status" value="1"/>
</dbReference>
<gene>
    <name evidence="2" type="ORF">HNV11_19455</name>
</gene>
<dbReference type="KEGG" id="stae:HNV11_19455"/>
<dbReference type="InterPro" id="IPR041705">
    <property type="entry name" value="PIN_Sll0205"/>
</dbReference>
<dbReference type="Pfam" id="PF01850">
    <property type="entry name" value="PIN"/>
    <property type="match status" value="1"/>
</dbReference>
<sequence length="132" mass="15180">MNVLIDTQILIWIQENNSAVSATARAVLTNPENRIYISKISFFELAIKLKIGKLPGFQITIDELIRQTVQDGINVIELSNRHIAAYNQIPLYADHRDPFDRLLLATALVEKMPVISADEKFNRYQDQLEIIW</sequence>
<evidence type="ECO:0000313" key="3">
    <source>
        <dbReference type="Proteomes" id="UP000502756"/>
    </source>
</evidence>
<dbReference type="InterPro" id="IPR052919">
    <property type="entry name" value="TA_system_RNase"/>
</dbReference>
<dbReference type="Gene3D" id="3.40.50.1010">
    <property type="entry name" value="5'-nuclease"/>
    <property type="match status" value="1"/>
</dbReference>
<dbReference type="CDD" id="cd09872">
    <property type="entry name" value="PIN_Sll0205-like"/>
    <property type="match status" value="1"/>
</dbReference>
<dbReference type="InterPro" id="IPR029060">
    <property type="entry name" value="PIN-like_dom_sf"/>
</dbReference>
<proteinExistence type="predicted"/>
<dbReference type="InterPro" id="IPR002716">
    <property type="entry name" value="PIN_dom"/>
</dbReference>
<organism evidence="2 3">
    <name type="scientific">Spirosoma taeanense</name>
    <dbReference type="NCBI Taxonomy" id="2735870"/>
    <lineage>
        <taxon>Bacteria</taxon>
        <taxon>Pseudomonadati</taxon>
        <taxon>Bacteroidota</taxon>
        <taxon>Cytophagia</taxon>
        <taxon>Cytophagales</taxon>
        <taxon>Cytophagaceae</taxon>
        <taxon>Spirosoma</taxon>
    </lineage>
</organism>
<dbReference type="Proteomes" id="UP000502756">
    <property type="component" value="Chromosome"/>
</dbReference>
<name>A0A6M5YDL7_9BACT</name>
<dbReference type="PANTHER" id="PTHR36173:SF2">
    <property type="entry name" value="RIBONUCLEASE VAPC16"/>
    <property type="match status" value="1"/>
</dbReference>
<feature type="domain" description="PIN" evidence="1">
    <location>
        <begin position="3"/>
        <end position="125"/>
    </location>
</feature>
<keyword evidence="3" id="KW-1185">Reference proteome</keyword>
<accession>A0A6M5YDL7</accession>
<reference evidence="2 3" key="1">
    <citation type="submission" date="2020-05" db="EMBL/GenBank/DDBJ databases">
        <title>Genome sequencing of Spirosoma sp. TS118.</title>
        <authorList>
            <person name="Lee J.-H."/>
            <person name="Jeong S."/>
            <person name="Zhao L."/>
            <person name="Jung J.-H."/>
            <person name="Kim M.-K."/>
            <person name="Lim S."/>
        </authorList>
    </citation>
    <scope>NUCLEOTIDE SEQUENCE [LARGE SCALE GENOMIC DNA]</scope>
    <source>
        <strain evidence="2 3">TS118</strain>
    </source>
</reference>
<dbReference type="EMBL" id="CP053435">
    <property type="protein sequence ID" value="QJW91400.1"/>
    <property type="molecule type" value="Genomic_DNA"/>
</dbReference>
<dbReference type="RefSeq" id="WP_171741248.1">
    <property type="nucleotide sequence ID" value="NZ_CP053435.1"/>
</dbReference>
<evidence type="ECO:0000259" key="1">
    <source>
        <dbReference type="Pfam" id="PF01850"/>
    </source>
</evidence>
<dbReference type="AlphaFoldDB" id="A0A6M5YDL7"/>
<protein>
    <submittedName>
        <fullName evidence="2">Type II toxin-antitoxin system VapC family toxin</fullName>
    </submittedName>
</protein>
<evidence type="ECO:0000313" key="2">
    <source>
        <dbReference type="EMBL" id="QJW91400.1"/>
    </source>
</evidence>